<dbReference type="RefSeq" id="WP_184618684.1">
    <property type="nucleotide sequence ID" value="NZ_JACHEX010000001.1"/>
</dbReference>
<comment type="subunit">
    <text evidence="5 16">Homodimer.</text>
</comment>
<dbReference type="InterPro" id="IPR004619">
    <property type="entry name" value="Type_III_PanK"/>
</dbReference>
<dbReference type="GO" id="GO:0004594">
    <property type="term" value="F:pantothenate kinase activity"/>
    <property type="evidence" value="ECO:0007669"/>
    <property type="project" value="UniProtKB-UniRule"/>
</dbReference>
<dbReference type="GO" id="GO:0015937">
    <property type="term" value="P:coenzyme A biosynthetic process"/>
    <property type="evidence" value="ECO:0007669"/>
    <property type="project" value="UniProtKB-UniRule"/>
</dbReference>
<dbReference type="GO" id="GO:0005524">
    <property type="term" value="F:ATP binding"/>
    <property type="evidence" value="ECO:0007669"/>
    <property type="project" value="UniProtKB-UniRule"/>
</dbReference>
<sequence length="249" mass="28173">MLLLFDVGNTHTTIALTKDGKSFDIKRVSTHSIQTEDELYVFLKMFYKNDFKDIVVSSVVPNINYIFEFFAEKYLNKKAIFVSAKEYNEIAWNVNTPEEIGADRVVDVIAASRDYGKDAIVVDFGTAITIEVLKDNRYEGGVIIPGFNMMVNALFKGTAKLPKVELKPSNTFVGKDTESNIRIGVINTILGGIDYTIERIKSDYDLKSAPIIYTGGQSKLIREYLKKDIVYDLELGLRGIYYFYENTAC</sequence>
<evidence type="ECO:0000256" key="5">
    <source>
        <dbReference type="ARBA" id="ARBA00011738"/>
    </source>
</evidence>
<keyword evidence="7 16" id="KW-0963">Cytoplasm</keyword>
<evidence type="ECO:0000256" key="6">
    <source>
        <dbReference type="ARBA" id="ARBA00012102"/>
    </source>
</evidence>
<comment type="function">
    <text evidence="16">Catalyzes the phosphorylation of pantothenate (Pan), the first step in CoA biosynthesis.</text>
</comment>
<keyword evidence="18" id="KW-1185">Reference proteome</keyword>
<dbReference type="Proteomes" id="UP000555828">
    <property type="component" value="Unassembled WGS sequence"/>
</dbReference>
<comment type="catalytic activity">
    <reaction evidence="1 16">
        <text>(R)-pantothenate + ATP = (R)-4'-phosphopantothenate + ADP + H(+)</text>
        <dbReference type="Rhea" id="RHEA:16373"/>
        <dbReference type="ChEBI" id="CHEBI:10986"/>
        <dbReference type="ChEBI" id="CHEBI:15378"/>
        <dbReference type="ChEBI" id="CHEBI:29032"/>
        <dbReference type="ChEBI" id="CHEBI:30616"/>
        <dbReference type="ChEBI" id="CHEBI:456216"/>
        <dbReference type="EC" id="2.7.1.33"/>
    </reaction>
</comment>
<comment type="cofactor">
    <cofactor evidence="16">
        <name>NH4(+)</name>
        <dbReference type="ChEBI" id="CHEBI:28938"/>
    </cofactor>
    <cofactor evidence="16">
        <name>K(+)</name>
        <dbReference type="ChEBI" id="CHEBI:29103"/>
    </cofactor>
    <text evidence="16">A monovalent cation. Ammonium or potassium.</text>
</comment>
<dbReference type="EMBL" id="JACHEX010000001">
    <property type="protein sequence ID" value="MBB6061942.1"/>
    <property type="molecule type" value="Genomic_DNA"/>
</dbReference>
<evidence type="ECO:0000256" key="7">
    <source>
        <dbReference type="ARBA" id="ARBA00022490"/>
    </source>
</evidence>
<dbReference type="AlphaFoldDB" id="A0A841GEG9"/>
<feature type="binding site" evidence="16">
    <location>
        <begin position="101"/>
        <end position="104"/>
    </location>
    <ligand>
        <name>substrate</name>
    </ligand>
</feature>
<dbReference type="HAMAP" id="MF_01274">
    <property type="entry name" value="Pantothen_kinase_3"/>
    <property type="match status" value="1"/>
</dbReference>
<feature type="binding site" evidence="16">
    <location>
        <position position="177"/>
    </location>
    <ligand>
        <name>substrate</name>
    </ligand>
</feature>
<evidence type="ECO:0000313" key="17">
    <source>
        <dbReference type="EMBL" id="MBB6061942.1"/>
    </source>
</evidence>
<keyword evidence="13 16" id="KW-0173">Coenzyme A biosynthesis</keyword>
<dbReference type="NCBIfam" id="NF009848">
    <property type="entry name" value="PRK13318.1-6"/>
    <property type="match status" value="1"/>
</dbReference>
<evidence type="ECO:0000256" key="10">
    <source>
        <dbReference type="ARBA" id="ARBA00022777"/>
    </source>
</evidence>
<evidence type="ECO:0000313" key="18">
    <source>
        <dbReference type="Proteomes" id="UP000555828"/>
    </source>
</evidence>
<comment type="subcellular location">
    <subcellularLocation>
        <location evidence="3 16">Cytoplasm</location>
    </subcellularLocation>
</comment>
<evidence type="ECO:0000256" key="4">
    <source>
        <dbReference type="ARBA" id="ARBA00005225"/>
    </source>
</evidence>
<evidence type="ECO:0000256" key="12">
    <source>
        <dbReference type="ARBA" id="ARBA00022958"/>
    </source>
</evidence>
<dbReference type="Pfam" id="PF03309">
    <property type="entry name" value="Pan_kinase"/>
    <property type="match status" value="1"/>
</dbReference>
<evidence type="ECO:0000256" key="8">
    <source>
        <dbReference type="ARBA" id="ARBA00022679"/>
    </source>
</evidence>
<feature type="binding site" evidence="16">
    <location>
        <position position="123"/>
    </location>
    <ligand>
        <name>K(+)</name>
        <dbReference type="ChEBI" id="CHEBI:29103"/>
    </ligand>
</feature>
<gene>
    <name evidence="16" type="primary">coaX</name>
    <name evidence="17" type="ORF">HNP65_000364</name>
</gene>
<evidence type="ECO:0000256" key="14">
    <source>
        <dbReference type="ARBA" id="ARBA00038036"/>
    </source>
</evidence>
<evidence type="ECO:0000256" key="13">
    <source>
        <dbReference type="ARBA" id="ARBA00022993"/>
    </source>
</evidence>
<feature type="binding site" evidence="16">
    <location>
        <position position="126"/>
    </location>
    <ligand>
        <name>ATP</name>
        <dbReference type="ChEBI" id="CHEBI:30616"/>
    </ligand>
</feature>
<evidence type="ECO:0000256" key="1">
    <source>
        <dbReference type="ARBA" id="ARBA00001206"/>
    </source>
</evidence>
<dbReference type="NCBIfam" id="TIGR00671">
    <property type="entry name" value="baf"/>
    <property type="match status" value="1"/>
</dbReference>
<evidence type="ECO:0000256" key="9">
    <source>
        <dbReference type="ARBA" id="ARBA00022741"/>
    </source>
</evidence>
<dbReference type="GO" id="GO:0046872">
    <property type="term" value="F:metal ion binding"/>
    <property type="evidence" value="ECO:0007669"/>
    <property type="project" value="UniProtKB-KW"/>
</dbReference>
<dbReference type="EC" id="2.7.1.33" evidence="6 16"/>
<name>A0A841GEG9_9BACT</name>
<keyword evidence="11 16" id="KW-0067">ATP-binding</keyword>
<feature type="active site" description="Proton acceptor" evidence="16">
    <location>
        <position position="103"/>
    </location>
</feature>
<dbReference type="InterPro" id="IPR043129">
    <property type="entry name" value="ATPase_NBD"/>
</dbReference>
<keyword evidence="12 16" id="KW-0630">Potassium</keyword>
<accession>A0A841GEG9</accession>
<evidence type="ECO:0000256" key="11">
    <source>
        <dbReference type="ARBA" id="ARBA00022840"/>
    </source>
</evidence>
<evidence type="ECO:0000256" key="3">
    <source>
        <dbReference type="ARBA" id="ARBA00004496"/>
    </source>
</evidence>
<protein>
    <recommendedName>
        <fullName evidence="15 16">Type III pantothenate kinase</fullName>
        <ecNumber evidence="6 16">2.7.1.33</ecNumber>
    </recommendedName>
    <alternativeName>
        <fullName evidence="16">PanK-III</fullName>
    </alternativeName>
    <alternativeName>
        <fullName evidence="16">Pantothenic acid kinase</fullName>
    </alternativeName>
</protein>
<dbReference type="PANTHER" id="PTHR34265:SF1">
    <property type="entry name" value="TYPE III PANTOTHENATE KINASE"/>
    <property type="match status" value="1"/>
</dbReference>
<evidence type="ECO:0000256" key="15">
    <source>
        <dbReference type="ARBA" id="ARBA00040883"/>
    </source>
</evidence>
<evidence type="ECO:0000256" key="2">
    <source>
        <dbReference type="ARBA" id="ARBA00001958"/>
    </source>
</evidence>
<keyword evidence="8 16" id="KW-0808">Transferase</keyword>
<comment type="pathway">
    <text evidence="4 16">Cofactor biosynthesis; coenzyme A biosynthesis; CoA from (R)-pantothenate: step 1/5.</text>
</comment>
<dbReference type="CDD" id="cd24015">
    <property type="entry name" value="ASKHA_NBD_PanK-III"/>
    <property type="match status" value="1"/>
</dbReference>
<dbReference type="GO" id="GO:0005737">
    <property type="term" value="C:cytoplasm"/>
    <property type="evidence" value="ECO:0007669"/>
    <property type="project" value="UniProtKB-SubCell"/>
</dbReference>
<comment type="cofactor">
    <cofactor evidence="2">
        <name>K(+)</name>
        <dbReference type="ChEBI" id="CHEBI:29103"/>
    </cofactor>
</comment>
<proteinExistence type="inferred from homology"/>
<organism evidence="17 18">
    <name type="scientific">Thermosipho japonicus</name>
    <dbReference type="NCBI Taxonomy" id="90323"/>
    <lineage>
        <taxon>Bacteria</taxon>
        <taxon>Thermotogati</taxon>
        <taxon>Thermotogota</taxon>
        <taxon>Thermotogae</taxon>
        <taxon>Thermotogales</taxon>
        <taxon>Fervidobacteriaceae</taxon>
        <taxon>Thermosipho</taxon>
    </lineage>
</organism>
<keyword evidence="10 16" id="KW-0418">Kinase</keyword>
<comment type="caution">
    <text evidence="17">The sequence shown here is derived from an EMBL/GenBank/DDBJ whole genome shotgun (WGS) entry which is preliminary data.</text>
</comment>
<feature type="binding site" evidence="16">
    <location>
        <begin position="6"/>
        <end position="13"/>
    </location>
    <ligand>
        <name>ATP</name>
        <dbReference type="ChEBI" id="CHEBI:30616"/>
    </ligand>
</feature>
<keyword evidence="16" id="KW-0479">Metal-binding</keyword>
<comment type="similarity">
    <text evidence="14 16">Belongs to the type III pantothenate kinase family.</text>
</comment>
<dbReference type="Gene3D" id="3.30.420.40">
    <property type="match status" value="2"/>
</dbReference>
<keyword evidence="9 16" id="KW-0547">Nucleotide-binding</keyword>
<dbReference type="UniPathway" id="UPA00241">
    <property type="reaction ID" value="UER00352"/>
</dbReference>
<reference evidence="17 18" key="1">
    <citation type="submission" date="2020-08" db="EMBL/GenBank/DDBJ databases">
        <title>Genomic Encyclopedia of Type Strains, Phase IV (KMG-IV): sequencing the most valuable type-strain genomes for metagenomic binning, comparative biology and taxonomic classification.</title>
        <authorList>
            <person name="Goeker M."/>
        </authorList>
    </citation>
    <scope>NUCLEOTIDE SEQUENCE [LARGE SCALE GENOMIC DNA]</scope>
    <source>
        <strain evidence="17 18">DSM 13481</strain>
    </source>
</reference>
<comment type="caution">
    <text evidence="16">Lacks conserved residue(s) required for the propagation of feature annotation.</text>
</comment>
<dbReference type="SUPFAM" id="SSF53067">
    <property type="entry name" value="Actin-like ATPase domain"/>
    <property type="match status" value="2"/>
</dbReference>
<evidence type="ECO:0000256" key="16">
    <source>
        <dbReference type="HAMAP-Rule" id="MF_01274"/>
    </source>
</evidence>
<dbReference type="PANTHER" id="PTHR34265">
    <property type="entry name" value="TYPE III PANTOTHENATE KINASE"/>
    <property type="match status" value="1"/>
</dbReference>